<comment type="caution">
    <text evidence="4">The sequence shown here is derived from an EMBL/GenBank/DDBJ whole genome shotgun (WGS) entry which is preliminary data.</text>
</comment>
<dbReference type="AlphaFoldDB" id="A0AAD7G100"/>
<dbReference type="EMBL" id="JARKIE010000376">
    <property type="protein sequence ID" value="KAJ7648550.1"/>
    <property type="molecule type" value="Genomic_DNA"/>
</dbReference>
<keyword evidence="2" id="KW-0560">Oxidoreductase</keyword>
<dbReference type="Proteomes" id="UP001221757">
    <property type="component" value="Unassembled WGS sequence"/>
</dbReference>
<dbReference type="InterPro" id="IPR002347">
    <property type="entry name" value="SDR_fam"/>
</dbReference>
<dbReference type="GO" id="GO:0016491">
    <property type="term" value="F:oxidoreductase activity"/>
    <property type="evidence" value="ECO:0007669"/>
    <property type="project" value="UniProtKB-KW"/>
</dbReference>
<evidence type="ECO:0000313" key="5">
    <source>
        <dbReference type="Proteomes" id="UP001221757"/>
    </source>
</evidence>
<keyword evidence="5" id="KW-1185">Reference proteome</keyword>
<name>A0AAD7G100_MYCRO</name>
<reference evidence="4" key="1">
    <citation type="submission" date="2023-03" db="EMBL/GenBank/DDBJ databases">
        <title>Massive genome expansion in bonnet fungi (Mycena s.s.) driven by repeated elements and novel gene families across ecological guilds.</title>
        <authorList>
            <consortium name="Lawrence Berkeley National Laboratory"/>
            <person name="Harder C.B."/>
            <person name="Miyauchi S."/>
            <person name="Viragh M."/>
            <person name="Kuo A."/>
            <person name="Thoen E."/>
            <person name="Andreopoulos B."/>
            <person name="Lu D."/>
            <person name="Skrede I."/>
            <person name="Drula E."/>
            <person name="Henrissat B."/>
            <person name="Morin E."/>
            <person name="Kohler A."/>
            <person name="Barry K."/>
            <person name="LaButti K."/>
            <person name="Morin E."/>
            <person name="Salamov A."/>
            <person name="Lipzen A."/>
            <person name="Mereny Z."/>
            <person name="Hegedus B."/>
            <person name="Baldrian P."/>
            <person name="Stursova M."/>
            <person name="Weitz H."/>
            <person name="Taylor A."/>
            <person name="Grigoriev I.V."/>
            <person name="Nagy L.G."/>
            <person name="Martin F."/>
            <person name="Kauserud H."/>
        </authorList>
    </citation>
    <scope>NUCLEOTIDE SEQUENCE</scope>
    <source>
        <strain evidence="4">CBHHK067</strain>
    </source>
</reference>
<proteinExistence type="inferred from homology"/>
<evidence type="ECO:0000256" key="1">
    <source>
        <dbReference type="ARBA" id="ARBA00006484"/>
    </source>
</evidence>
<dbReference type="SUPFAM" id="SSF51735">
    <property type="entry name" value="NAD(P)-binding Rossmann-fold domains"/>
    <property type="match status" value="1"/>
</dbReference>
<protein>
    <submittedName>
        <fullName evidence="4">Uncharacterized protein</fullName>
    </submittedName>
</protein>
<dbReference type="Pfam" id="PF00106">
    <property type="entry name" value="adh_short"/>
    <property type="match status" value="1"/>
</dbReference>
<evidence type="ECO:0000256" key="2">
    <source>
        <dbReference type="ARBA" id="ARBA00023002"/>
    </source>
</evidence>
<sequence length="296" mass="32545">MSLPKFIFTMTAEEVATAFTDQVQGKNVLITGTSMNGIGFETARVIAKYANLVIIMGYNSERLKLSEEAIKKEFPSANIRRLVLDLSSLAAVRKAAAEVNAYKGPFTCAASSYDLRYHVELADRRSRDADGDEPYWPVPTDETHRPNSLPLRQRPSRPAWSSWRAPLTHWVAKSANILTTIELTKCSQGNINAYSLHPGAILTNEIQKEATKAMFQAAGILGPDGLPNTEKMNGKLYLKGLQVICNPFKLNAKFNFLGSTIAAAFDPRFDDTPGAYLCDCVEANAKVAMRPTPLIS</sequence>
<evidence type="ECO:0000313" key="4">
    <source>
        <dbReference type="EMBL" id="KAJ7648550.1"/>
    </source>
</evidence>
<comment type="similarity">
    <text evidence="1">Belongs to the short-chain dehydrogenases/reductases (SDR) family.</text>
</comment>
<feature type="region of interest" description="Disordered" evidence="3">
    <location>
        <begin position="126"/>
        <end position="155"/>
    </location>
</feature>
<evidence type="ECO:0000256" key="3">
    <source>
        <dbReference type="SAM" id="MobiDB-lite"/>
    </source>
</evidence>
<accession>A0AAD7G100</accession>
<dbReference type="PANTHER" id="PTHR24320:SF148">
    <property type="entry name" value="NAD(P)-BINDING ROSSMANN-FOLD SUPERFAMILY PROTEIN"/>
    <property type="match status" value="1"/>
</dbReference>
<gene>
    <name evidence="4" type="ORF">B0H17DRAFT_1215556</name>
</gene>
<organism evidence="4 5">
    <name type="scientific">Mycena rosella</name>
    <name type="common">Pink bonnet</name>
    <name type="synonym">Agaricus rosellus</name>
    <dbReference type="NCBI Taxonomy" id="1033263"/>
    <lineage>
        <taxon>Eukaryota</taxon>
        <taxon>Fungi</taxon>
        <taxon>Dikarya</taxon>
        <taxon>Basidiomycota</taxon>
        <taxon>Agaricomycotina</taxon>
        <taxon>Agaricomycetes</taxon>
        <taxon>Agaricomycetidae</taxon>
        <taxon>Agaricales</taxon>
        <taxon>Marasmiineae</taxon>
        <taxon>Mycenaceae</taxon>
        <taxon>Mycena</taxon>
    </lineage>
</organism>
<dbReference type="PANTHER" id="PTHR24320">
    <property type="entry name" value="RETINOL DEHYDROGENASE"/>
    <property type="match status" value="1"/>
</dbReference>
<dbReference type="InterPro" id="IPR036291">
    <property type="entry name" value="NAD(P)-bd_dom_sf"/>
</dbReference>
<dbReference type="Gene3D" id="3.40.50.720">
    <property type="entry name" value="NAD(P)-binding Rossmann-like Domain"/>
    <property type="match status" value="1"/>
</dbReference>